<dbReference type="FunFam" id="3.30.1330.10:FF:000007">
    <property type="entry name" value="Phosphoribosylformylglycinamidine synthase, putative"/>
    <property type="match status" value="1"/>
</dbReference>
<evidence type="ECO:0000256" key="11">
    <source>
        <dbReference type="ARBA" id="ARBA00029823"/>
    </source>
</evidence>
<evidence type="ECO:0000259" key="15">
    <source>
        <dbReference type="Pfam" id="PF02769"/>
    </source>
</evidence>
<gene>
    <name evidence="19" type="ORF">ALC57_01984</name>
</gene>
<dbReference type="InterPro" id="IPR036921">
    <property type="entry name" value="PurM-like_N_sf"/>
</dbReference>
<dbReference type="PANTHER" id="PTHR10099">
    <property type="entry name" value="PHOSPHORIBOSYLFORMYLGLYCINAMIDINE SYNTHASE"/>
    <property type="match status" value="1"/>
</dbReference>
<dbReference type="SMART" id="SM01211">
    <property type="entry name" value="GATase_5"/>
    <property type="match status" value="1"/>
</dbReference>
<dbReference type="SUPFAM" id="SSF55326">
    <property type="entry name" value="PurM N-terminal domain-like"/>
    <property type="match status" value="2"/>
</dbReference>
<dbReference type="FunFam" id="3.40.50.880:FF:000008">
    <property type="entry name" value="Phosphoribosylformylglycinamidine synthase"/>
    <property type="match status" value="1"/>
</dbReference>
<evidence type="ECO:0000256" key="14">
    <source>
        <dbReference type="ARBA" id="ARBA00071729"/>
    </source>
</evidence>
<dbReference type="FunFam" id="1.10.8.750:FF:000001">
    <property type="entry name" value="Putative phosphoribosylformylglycinamidine synthase"/>
    <property type="match status" value="1"/>
</dbReference>
<dbReference type="InterPro" id="IPR010918">
    <property type="entry name" value="PurM-like_C_dom"/>
</dbReference>
<dbReference type="GO" id="GO:0005524">
    <property type="term" value="F:ATP binding"/>
    <property type="evidence" value="ECO:0007669"/>
    <property type="project" value="UniProtKB-KW"/>
</dbReference>
<keyword evidence="6" id="KW-0547">Nucleotide-binding</keyword>
<evidence type="ECO:0000256" key="1">
    <source>
        <dbReference type="ARBA" id="ARBA00004920"/>
    </source>
</evidence>
<dbReference type="EMBL" id="KQ978756">
    <property type="protein sequence ID" value="KYN28592.1"/>
    <property type="molecule type" value="Genomic_DNA"/>
</dbReference>
<comment type="catalytic activity">
    <reaction evidence="13">
        <text>N(2)-formyl-N(1)-(5-phospho-beta-D-ribosyl)glycinamide + L-glutamine + ATP + H2O = 2-formamido-N(1)-(5-O-phospho-beta-D-ribosyl)acetamidine + L-glutamate + ADP + phosphate + H(+)</text>
        <dbReference type="Rhea" id="RHEA:17129"/>
        <dbReference type="ChEBI" id="CHEBI:15377"/>
        <dbReference type="ChEBI" id="CHEBI:15378"/>
        <dbReference type="ChEBI" id="CHEBI:29985"/>
        <dbReference type="ChEBI" id="CHEBI:30616"/>
        <dbReference type="ChEBI" id="CHEBI:43474"/>
        <dbReference type="ChEBI" id="CHEBI:58359"/>
        <dbReference type="ChEBI" id="CHEBI:147286"/>
        <dbReference type="ChEBI" id="CHEBI:147287"/>
        <dbReference type="ChEBI" id="CHEBI:456216"/>
        <dbReference type="EC" id="6.3.5.3"/>
    </reaction>
</comment>
<evidence type="ECO:0000256" key="13">
    <source>
        <dbReference type="ARBA" id="ARBA00052585"/>
    </source>
</evidence>
<feature type="domain" description="PurM-like C-terminal" evidence="15">
    <location>
        <begin position="397"/>
        <end position="551"/>
    </location>
</feature>
<dbReference type="SUPFAM" id="SSF82697">
    <property type="entry name" value="PurS-like"/>
    <property type="match status" value="1"/>
</dbReference>
<dbReference type="Gene3D" id="3.90.650.10">
    <property type="entry name" value="PurM-like C-terminal domain"/>
    <property type="match status" value="2"/>
</dbReference>
<dbReference type="EC" id="6.3.5.3" evidence="3"/>
<dbReference type="NCBIfam" id="NF003672">
    <property type="entry name" value="PRK05297.1"/>
    <property type="match status" value="1"/>
</dbReference>
<dbReference type="Pfam" id="PF02769">
    <property type="entry name" value="AIRS_C"/>
    <property type="match status" value="2"/>
</dbReference>
<dbReference type="GO" id="GO:0004642">
    <property type="term" value="F:phosphoribosylformylglycinamidine synthase activity"/>
    <property type="evidence" value="ECO:0007669"/>
    <property type="project" value="UniProtKB-EC"/>
</dbReference>
<feature type="domain" description="FGAR-AT PurM N-terminal-like" evidence="18">
    <location>
        <begin position="629"/>
        <end position="783"/>
    </location>
</feature>
<keyword evidence="20" id="KW-1185">Reference proteome</keyword>
<dbReference type="GO" id="GO:0005737">
    <property type="term" value="C:cytoplasm"/>
    <property type="evidence" value="ECO:0007669"/>
    <property type="project" value="TreeGrafter"/>
</dbReference>
<protein>
    <recommendedName>
        <fullName evidence="14">Phosphoribosylformylglycinamidine synthase</fullName>
        <ecNumber evidence="3">6.3.5.3</ecNumber>
    </recommendedName>
    <alternativeName>
        <fullName evidence="12">Formylglycinamide ribonucleotide amidotransferase</fullName>
    </alternativeName>
    <alternativeName>
        <fullName evidence="11">Formylglycinamide ribotide amidotransferase</fullName>
    </alternativeName>
</protein>
<evidence type="ECO:0000313" key="20">
    <source>
        <dbReference type="Proteomes" id="UP000078492"/>
    </source>
</evidence>
<evidence type="ECO:0000256" key="12">
    <source>
        <dbReference type="ARBA" id="ARBA00032632"/>
    </source>
</evidence>
<evidence type="ECO:0000256" key="2">
    <source>
        <dbReference type="ARBA" id="ARBA00008608"/>
    </source>
</evidence>
<comment type="similarity">
    <text evidence="2">In the N-terminal section; belongs to the FGAMS family.</text>
</comment>
<dbReference type="InterPro" id="IPR036676">
    <property type="entry name" value="PurM-like_C_sf"/>
</dbReference>
<dbReference type="InterPro" id="IPR040707">
    <property type="entry name" value="FGAR-AT_N"/>
</dbReference>
<evidence type="ECO:0000256" key="9">
    <source>
        <dbReference type="ARBA" id="ARBA00022842"/>
    </source>
</evidence>
<name>A0A151JP83_9HYME</name>
<dbReference type="Pfam" id="PF22689">
    <property type="entry name" value="FGAR-AT_PurM_N-like"/>
    <property type="match status" value="1"/>
</dbReference>
<dbReference type="SUPFAM" id="SSF56042">
    <property type="entry name" value="PurM C-terminal domain-like"/>
    <property type="match status" value="2"/>
</dbReference>
<proteinExistence type="inferred from homology"/>
<dbReference type="InterPro" id="IPR055181">
    <property type="entry name" value="FGAR-AT_PurM_N-like"/>
</dbReference>
<evidence type="ECO:0000256" key="7">
    <source>
        <dbReference type="ARBA" id="ARBA00022755"/>
    </source>
</evidence>
<feature type="domain" description="Phosphoribosylformylglycinamidine synthase N-terminal" evidence="17">
    <location>
        <begin position="37"/>
        <end position="147"/>
    </location>
</feature>
<dbReference type="PANTHER" id="PTHR10099:SF1">
    <property type="entry name" value="PHOSPHORIBOSYLFORMYLGLYCINAMIDINE SYNTHASE"/>
    <property type="match status" value="1"/>
</dbReference>
<evidence type="ECO:0000256" key="4">
    <source>
        <dbReference type="ARBA" id="ARBA00022598"/>
    </source>
</evidence>
<evidence type="ECO:0000256" key="10">
    <source>
        <dbReference type="ARBA" id="ARBA00022962"/>
    </source>
</evidence>
<dbReference type="PROSITE" id="PS51273">
    <property type="entry name" value="GATASE_TYPE_1"/>
    <property type="match status" value="1"/>
</dbReference>
<dbReference type="GO" id="GO:0006164">
    <property type="term" value="P:purine nucleotide biosynthetic process"/>
    <property type="evidence" value="ECO:0007669"/>
    <property type="project" value="UniProtKB-KW"/>
</dbReference>
<feature type="domain" description="PurM-like C-terminal" evidence="15">
    <location>
        <begin position="814"/>
        <end position="938"/>
    </location>
</feature>
<reference evidence="19 20" key="1">
    <citation type="submission" date="2015-09" db="EMBL/GenBank/DDBJ databases">
        <title>Trachymyrmex cornetzi WGS genome.</title>
        <authorList>
            <person name="Nygaard S."/>
            <person name="Hu H."/>
            <person name="Boomsma J."/>
            <person name="Zhang G."/>
        </authorList>
    </citation>
    <scope>NUCLEOTIDE SEQUENCE [LARGE SCALE GENOMIC DNA]</scope>
    <source>
        <strain evidence="19">Tcor2-1</strain>
        <tissue evidence="19">Whole body</tissue>
    </source>
</reference>
<organism evidence="19 20">
    <name type="scientific">Trachymyrmex cornetzi</name>
    <dbReference type="NCBI Taxonomy" id="471704"/>
    <lineage>
        <taxon>Eukaryota</taxon>
        <taxon>Metazoa</taxon>
        <taxon>Ecdysozoa</taxon>
        <taxon>Arthropoda</taxon>
        <taxon>Hexapoda</taxon>
        <taxon>Insecta</taxon>
        <taxon>Pterygota</taxon>
        <taxon>Neoptera</taxon>
        <taxon>Endopterygota</taxon>
        <taxon>Hymenoptera</taxon>
        <taxon>Apocrita</taxon>
        <taxon>Aculeata</taxon>
        <taxon>Formicoidea</taxon>
        <taxon>Formicidae</taxon>
        <taxon>Myrmicinae</taxon>
        <taxon>Trachymyrmex</taxon>
    </lineage>
</organism>
<evidence type="ECO:0000256" key="5">
    <source>
        <dbReference type="ARBA" id="ARBA00022723"/>
    </source>
</evidence>
<evidence type="ECO:0000256" key="6">
    <source>
        <dbReference type="ARBA" id="ARBA00022741"/>
    </source>
</evidence>
<evidence type="ECO:0000256" key="8">
    <source>
        <dbReference type="ARBA" id="ARBA00022840"/>
    </source>
</evidence>
<feature type="domain" description="Phosphoribosylformylglycinamidine synthase linker" evidence="16">
    <location>
        <begin position="176"/>
        <end position="225"/>
    </location>
</feature>
<dbReference type="SUPFAM" id="SSF109736">
    <property type="entry name" value="FGAM synthase PurL, linker domain"/>
    <property type="match status" value="1"/>
</dbReference>
<dbReference type="InterPro" id="IPR036604">
    <property type="entry name" value="PurS-like_sf"/>
</dbReference>
<dbReference type="Gene3D" id="1.10.8.750">
    <property type="entry name" value="Phosphoribosylformylglycinamidine synthase, linker domain"/>
    <property type="match status" value="1"/>
</dbReference>
<keyword evidence="7" id="KW-0658">Purine biosynthesis</keyword>
<keyword evidence="10" id="KW-0315">Glutamine amidotransferase</keyword>
<dbReference type="CDD" id="cd02204">
    <property type="entry name" value="PurL_repeat2"/>
    <property type="match status" value="1"/>
</dbReference>
<keyword evidence="9" id="KW-0460">Magnesium</keyword>
<keyword evidence="8" id="KW-0067">ATP-binding</keyword>
<sequence length="1279" mass="142500">MILKFFKTPGLKTGQLKNKLHKVLQIEASVTSLETELCYYVETESLEEDEVQVLKWILSPLLEGECLRCDSMFSDTQNHVIEIGPRLNFSTAFSTNVVSICKTVKLNKVKRVEVAIRYCIKHKRRLNEKIENAIINVLGDRMTEYRYMKPIETFDHGFRPEKWFEVDIIKKGRSALEEVNFKLGLAFDDWDLDFYTELFLKKLKRNPTSVECFDLAQSNSEHSRHWFFKGRIILNGKEEKQSLIDMIMDTQNYSNSNNVIKFSDNSSAIEGFEIPVLRPINTYKCSNFHLENIKQHLIFTAETHNFPTGVAPFSGATTGTGGRLRDIQGIGRAGYYIAGTAGYSVGNLCIPVSWSDARIRLSLNVNISLNIASTAKWYKTVLFPLIQSMSPLCFTKRGMKVAKIGGPVYRIGVGGGSASSMEVQGDNSMELDFGAVQRGDPEMEQKLNRVVRACAEMGDSNPILSIHDQGAGGNGNVLKELVEPAGAVIFTKNFDLGDPSVSTLELWGAEYQESNAILCKSEDSVLLKKIAAREKCPINFVGIVTGNGKIIVSEEENWDISKYLNYEDKNLDSSKHPVNLELEVILGKMPRKVFKLHDMSVQKFPINLPDGLTVLSVLDRVLRLPSVASKRYLTNKVDRCVTGLVAQQQCVGPLHTPLADVAVTAISHFSTKGIATSIGEQPIKGLVNDAAGARMTVAEALSNLVFAQISVLQDVKCSGNWMWPAKLPGEGSALYKACSAMCSLMKELGIAIDGGKDSLSMAARINEDIVKAPGTLVISCYAPCPDICQVITPDLKAPIIGRQGCLLFIDLSYGKSRLGGTALSQVYCQLGNDVPDIEDVQTFKNAFIATQQLIADKKVLAGHDISDGGLITCLLEMCFAGISGINVNITHKPDSAIDVLFCEELGWVLEVDEKYQDEAVKMLQCYGVPVFLIGKSVGLGMNSEVVVKVRNEIVLSTTVIDSMSIWEETSYQLERRQTNVTCALEEFSQLRERTVPAYRLDFDPARSRPILKDIAERVKVAVIREEGINGDREMVASLLEAGFDVWDVTMQDLLENQIILEVFRGVIFPGGFSFADVCGSAKGWAASFLFHSSLREQLRRFVARENTFSLGVCNGCQLMSILGWIGDEDTKDGERSGICLDHNLSERFECRWATVRIENSPSIMLKDMQNSVLGVWVAHGEGRFTFREEVLKTLEQNNCVAIRYTDDYGNPTERYPMNPNGSVNGIAGICSKNGRHLAMMPHPERCTQMWQWPWKPAEWNYEASPWQRLFDNAYTWCQE</sequence>
<evidence type="ECO:0000256" key="3">
    <source>
        <dbReference type="ARBA" id="ARBA00012747"/>
    </source>
</evidence>
<keyword evidence="5" id="KW-0479">Metal-binding</keyword>
<evidence type="ECO:0000313" key="19">
    <source>
        <dbReference type="EMBL" id="KYN28592.1"/>
    </source>
</evidence>
<dbReference type="Proteomes" id="UP000078492">
    <property type="component" value="Unassembled WGS sequence"/>
</dbReference>
<dbReference type="GO" id="GO:0046872">
    <property type="term" value="F:metal ion binding"/>
    <property type="evidence" value="ECO:0007669"/>
    <property type="project" value="UniProtKB-KW"/>
</dbReference>
<dbReference type="Pfam" id="PF18076">
    <property type="entry name" value="FGAR-AT_N"/>
    <property type="match status" value="1"/>
</dbReference>
<dbReference type="Pfam" id="PF13507">
    <property type="entry name" value="GATase_5"/>
    <property type="match status" value="1"/>
</dbReference>
<dbReference type="AlphaFoldDB" id="A0A151JP83"/>
<comment type="pathway">
    <text evidence="1">Purine metabolism; IMP biosynthesis via de novo pathway; 5-amino-1-(5-phospho-D-ribosyl)imidazole from N(2)-formyl-N(1)-(5-phospho-D-ribosyl)glycinamide: step 1/2.</text>
</comment>
<dbReference type="SUPFAM" id="SSF52317">
    <property type="entry name" value="Class I glutamine amidotransferase-like"/>
    <property type="match status" value="1"/>
</dbReference>
<evidence type="ECO:0000259" key="16">
    <source>
        <dbReference type="Pfam" id="PF18072"/>
    </source>
</evidence>
<evidence type="ECO:0000259" key="18">
    <source>
        <dbReference type="Pfam" id="PF22689"/>
    </source>
</evidence>
<accession>A0A151JP83</accession>
<dbReference type="CDD" id="cd01740">
    <property type="entry name" value="GATase1_FGAR_AT"/>
    <property type="match status" value="1"/>
</dbReference>
<dbReference type="InterPro" id="IPR029062">
    <property type="entry name" value="Class_I_gatase-like"/>
</dbReference>
<dbReference type="FunFam" id="3.90.650.10:FF:000024">
    <property type="entry name" value="Phosphoribosylformylglycinamidine synthase"/>
    <property type="match status" value="1"/>
</dbReference>
<dbReference type="Pfam" id="PF18072">
    <property type="entry name" value="FGAR-AT_linker"/>
    <property type="match status" value="1"/>
</dbReference>
<evidence type="ECO:0000259" key="17">
    <source>
        <dbReference type="Pfam" id="PF18076"/>
    </source>
</evidence>
<dbReference type="Gene3D" id="3.40.50.880">
    <property type="match status" value="1"/>
</dbReference>
<keyword evidence="4" id="KW-0436">Ligase</keyword>
<dbReference type="InterPro" id="IPR041609">
    <property type="entry name" value="PurL_linker"/>
</dbReference>
<dbReference type="Gene3D" id="3.30.1330.10">
    <property type="entry name" value="PurM-like, N-terminal domain"/>
    <property type="match status" value="2"/>
</dbReference>
<dbReference type="STRING" id="471704.A0A151JP83"/>